<dbReference type="GO" id="GO:0000462">
    <property type="term" value="P:maturation of SSU-rRNA from tricistronic rRNA transcript (SSU-rRNA, 5.8S rRNA, LSU-rRNA)"/>
    <property type="evidence" value="ECO:0007669"/>
    <property type="project" value="TreeGrafter"/>
</dbReference>
<dbReference type="PANTHER" id="PTHR12858">
    <property type="entry name" value="RIBOSOME BIOGENESIS PROTEIN"/>
    <property type="match status" value="1"/>
</dbReference>
<dbReference type="GO" id="GO:0005525">
    <property type="term" value="F:GTP binding"/>
    <property type="evidence" value="ECO:0007669"/>
    <property type="project" value="TreeGrafter"/>
</dbReference>
<dbReference type="STRING" id="328815.ENSMVIP00005021906"/>
<dbReference type="GO" id="GO:0003924">
    <property type="term" value="F:GTPase activity"/>
    <property type="evidence" value="ECO:0007669"/>
    <property type="project" value="TreeGrafter"/>
</dbReference>
<dbReference type="PANTHER" id="PTHR12858:SF2">
    <property type="entry name" value="RIBOSOME BIOGENESIS PROTEIN BMS1 HOMOLOG"/>
    <property type="match status" value="1"/>
</dbReference>
<dbReference type="GO" id="GO:0000479">
    <property type="term" value="P:endonucleolytic cleavage of tricistronic rRNA transcript (SSU-rRNA, 5.8S rRNA, LSU-rRNA)"/>
    <property type="evidence" value="ECO:0007669"/>
    <property type="project" value="TreeGrafter"/>
</dbReference>
<reference evidence="1 2" key="1">
    <citation type="submission" date="2014-06" db="EMBL/GenBank/DDBJ databases">
        <title>Genome evolution of avian class.</title>
        <authorList>
            <person name="Zhang G."/>
            <person name="Li C."/>
        </authorList>
    </citation>
    <scope>NUCLEOTIDE SEQUENCE [LARGE SCALE GENOMIC DNA]</scope>
    <source>
        <strain evidence="1">BGI_N305</strain>
    </source>
</reference>
<sequence length="48" mass="5652">GAKLFYLSGMVHGEYQKQEIHNLGRFISVMKFRPLTWQTSHPYVLADR</sequence>
<evidence type="ECO:0000313" key="2">
    <source>
        <dbReference type="Proteomes" id="UP000053258"/>
    </source>
</evidence>
<evidence type="ECO:0000313" key="1">
    <source>
        <dbReference type="EMBL" id="KFW88188.1"/>
    </source>
</evidence>
<dbReference type="AlphaFoldDB" id="A0A093QGY7"/>
<feature type="non-terminal residue" evidence="1">
    <location>
        <position position="1"/>
    </location>
</feature>
<keyword evidence="2" id="KW-1185">Reference proteome</keyword>
<name>A0A093QGY7_9PASS</name>
<dbReference type="GO" id="GO:0030686">
    <property type="term" value="C:90S preribosome"/>
    <property type="evidence" value="ECO:0007669"/>
    <property type="project" value="TreeGrafter"/>
</dbReference>
<proteinExistence type="predicted"/>
<dbReference type="Proteomes" id="UP000053258">
    <property type="component" value="Unassembled WGS sequence"/>
</dbReference>
<accession>A0A093QGY7</accession>
<feature type="non-terminal residue" evidence="1">
    <location>
        <position position="48"/>
    </location>
</feature>
<dbReference type="OrthoDB" id="10260897at2759"/>
<dbReference type="InterPro" id="IPR039761">
    <property type="entry name" value="Bms1/Tsr1"/>
</dbReference>
<gene>
    <name evidence="1" type="ORF">N305_00123</name>
</gene>
<dbReference type="EMBL" id="KL736529">
    <property type="protein sequence ID" value="KFW88188.1"/>
    <property type="molecule type" value="Genomic_DNA"/>
</dbReference>
<organism evidence="1 2">
    <name type="scientific">Manacus vitellinus</name>
    <name type="common">golden-collared manakin</name>
    <dbReference type="NCBI Taxonomy" id="328815"/>
    <lineage>
        <taxon>Eukaryota</taxon>
        <taxon>Metazoa</taxon>
        <taxon>Chordata</taxon>
        <taxon>Craniata</taxon>
        <taxon>Vertebrata</taxon>
        <taxon>Euteleostomi</taxon>
        <taxon>Archelosauria</taxon>
        <taxon>Archosauria</taxon>
        <taxon>Dinosauria</taxon>
        <taxon>Saurischia</taxon>
        <taxon>Theropoda</taxon>
        <taxon>Coelurosauria</taxon>
        <taxon>Aves</taxon>
        <taxon>Neognathae</taxon>
        <taxon>Neoaves</taxon>
        <taxon>Telluraves</taxon>
        <taxon>Australaves</taxon>
        <taxon>Passeriformes</taxon>
        <taxon>Pipridae</taxon>
        <taxon>Manacus</taxon>
    </lineage>
</organism>
<dbReference type="GO" id="GO:0034511">
    <property type="term" value="F:U3 snoRNA binding"/>
    <property type="evidence" value="ECO:0007669"/>
    <property type="project" value="TreeGrafter"/>
</dbReference>
<protein>
    <submittedName>
        <fullName evidence="1">Ribosome biogenesis protein BMS1</fullName>
    </submittedName>
</protein>